<dbReference type="InterPro" id="IPR029062">
    <property type="entry name" value="Class_I_gatase-like"/>
</dbReference>
<keyword evidence="4" id="KW-1185">Reference proteome</keyword>
<evidence type="ECO:0000313" key="4">
    <source>
        <dbReference type="Proteomes" id="UP000004947"/>
    </source>
</evidence>
<feature type="chain" id="PRO_5002694088" description="ThuA-like domain-containing protein" evidence="1">
    <location>
        <begin position="21"/>
        <end position="266"/>
    </location>
</feature>
<accession>A6DKS1</accession>
<dbReference type="eggNOG" id="COG3828">
    <property type="taxonomic scope" value="Bacteria"/>
</dbReference>
<dbReference type="OrthoDB" id="109511at2"/>
<dbReference type="Proteomes" id="UP000004947">
    <property type="component" value="Unassembled WGS sequence"/>
</dbReference>
<evidence type="ECO:0000256" key="1">
    <source>
        <dbReference type="SAM" id="SignalP"/>
    </source>
</evidence>
<dbReference type="Pfam" id="PF06283">
    <property type="entry name" value="ThuA"/>
    <property type="match status" value="1"/>
</dbReference>
<gene>
    <name evidence="3" type="ORF">LNTAR_01170</name>
</gene>
<comment type="caution">
    <text evidence="3">The sequence shown here is derived from an EMBL/GenBank/DDBJ whole genome shotgun (WGS) entry which is preliminary data.</text>
</comment>
<protein>
    <recommendedName>
        <fullName evidence="2">ThuA-like domain-containing protein</fullName>
    </recommendedName>
</protein>
<organism evidence="3 4">
    <name type="scientific">Lentisphaera araneosa HTCC2155</name>
    <dbReference type="NCBI Taxonomy" id="313628"/>
    <lineage>
        <taxon>Bacteria</taxon>
        <taxon>Pseudomonadati</taxon>
        <taxon>Lentisphaerota</taxon>
        <taxon>Lentisphaeria</taxon>
        <taxon>Lentisphaerales</taxon>
        <taxon>Lentisphaeraceae</taxon>
        <taxon>Lentisphaera</taxon>
    </lineage>
</organism>
<feature type="domain" description="ThuA-like" evidence="2">
    <location>
        <begin position="22"/>
        <end position="263"/>
    </location>
</feature>
<dbReference type="InterPro" id="IPR029010">
    <property type="entry name" value="ThuA-like"/>
</dbReference>
<reference evidence="3 4" key="1">
    <citation type="journal article" date="2010" name="J. Bacteriol.">
        <title>Genome sequence of Lentisphaera araneosa HTCC2155T, the type species of the order Lentisphaerales in the phylum Lentisphaerae.</title>
        <authorList>
            <person name="Thrash J.C."/>
            <person name="Cho J.C."/>
            <person name="Vergin K.L."/>
            <person name="Morris R.M."/>
            <person name="Giovannoni S.J."/>
        </authorList>
    </citation>
    <scope>NUCLEOTIDE SEQUENCE [LARGE SCALE GENOMIC DNA]</scope>
    <source>
        <strain evidence="3 4">HTCC2155</strain>
    </source>
</reference>
<dbReference type="Gene3D" id="3.40.50.880">
    <property type="match status" value="1"/>
</dbReference>
<proteinExistence type="predicted"/>
<dbReference type="SUPFAM" id="SSF52317">
    <property type="entry name" value="Class I glutamine amidotransferase-like"/>
    <property type="match status" value="1"/>
</dbReference>
<evidence type="ECO:0000313" key="3">
    <source>
        <dbReference type="EMBL" id="EDM27969.1"/>
    </source>
</evidence>
<dbReference type="STRING" id="313628.LNTAR_01170"/>
<dbReference type="RefSeq" id="WP_007278483.1">
    <property type="nucleotide sequence ID" value="NZ_ABCK01000007.1"/>
</dbReference>
<dbReference type="EMBL" id="ABCK01000007">
    <property type="protein sequence ID" value="EDM27969.1"/>
    <property type="molecule type" value="Genomic_DNA"/>
</dbReference>
<sequence>MKKYILLALALMSISTLADAKKILYFTHEPGRWHKYAPQKEVFIKVAKEAGWELSVSTGDHDPQILKLRDPKLTEGYDAVVYNFCFAKSEDLEAAANVIAQTREKGVPAMVIHCSMHSFWATFKGKEQGKATIKNGLKEKWEKAHPGKEFPIWGDFTGVASTKHGPKAPIKVEKCCDHDATKSLKAEGYTTTKAELYNNFYVTKEVKPLLNGIQKQGKKEAKAIVMWEVPQGKSKVIGLSLGHDIGEWNQAEFQGLLKDAVNYMVK</sequence>
<dbReference type="AlphaFoldDB" id="A6DKS1"/>
<feature type="signal peptide" evidence="1">
    <location>
        <begin position="1"/>
        <end position="20"/>
    </location>
</feature>
<evidence type="ECO:0000259" key="2">
    <source>
        <dbReference type="Pfam" id="PF06283"/>
    </source>
</evidence>
<name>A6DKS1_9BACT</name>
<keyword evidence="1" id="KW-0732">Signal</keyword>